<sequence>MNLDIGQEKDVIQDKEIFDQSQNVAVYSVEEDNIGDRLDYFLSKQYKDISRSYIQKLIKEDRVLVNEKIEKASYKLSLYDQIQIAMPEPELLEVIPQDIPLDIVYEDDDIVIVNKVQGMVVHPAPGNMDNTMVNALMYHCKDRLSNINGIIRPGIVHRIDKDTSGLLVVAKNNYAHQKLSEQFKIHSITREYEMICIGNVDWDEKTIETIIGRNPKNRLKMAVVKKNGKNAITHLKLINNYKGFSHIKANLETGRTHQIRVHTASINRPILGDPLYGFKNKRFSKLSGQVLHARKLGFMHPTRNEYIEFDSELPKYFIETLKILEKE</sequence>
<dbReference type="PANTHER" id="PTHR21600:SF44">
    <property type="entry name" value="RIBOSOMAL LARGE SUBUNIT PSEUDOURIDINE SYNTHASE D"/>
    <property type="match status" value="1"/>
</dbReference>
<organism evidence="7 8">
    <name type="scientific">Peptostreptococcus equinus</name>
    <dbReference type="NCBI Taxonomy" id="3003601"/>
    <lineage>
        <taxon>Bacteria</taxon>
        <taxon>Bacillati</taxon>
        <taxon>Bacillota</taxon>
        <taxon>Clostridia</taxon>
        <taxon>Peptostreptococcales</taxon>
        <taxon>Peptostreptococcaceae</taxon>
        <taxon>Peptostreptococcus</taxon>
    </lineage>
</organism>
<evidence type="ECO:0000256" key="1">
    <source>
        <dbReference type="ARBA" id="ARBA00000073"/>
    </source>
</evidence>
<evidence type="ECO:0000313" key="7">
    <source>
        <dbReference type="EMBL" id="WAW14244.1"/>
    </source>
</evidence>
<evidence type="ECO:0000256" key="2">
    <source>
        <dbReference type="ARBA" id="ARBA00010876"/>
    </source>
</evidence>
<dbReference type="EMBL" id="CP114052">
    <property type="protein sequence ID" value="WAW14244.1"/>
    <property type="molecule type" value="Genomic_DNA"/>
</dbReference>
<dbReference type="PROSITE" id="PS50889">
    <property type="entry name" value="S4"/>
    <property type="match status" value="1"/>
</dbReference>
<dbReference type="Pfam" id="PF01479">
    <property type="entry name" value="S4"/>
    <property type="match status" value="1"/>
</dbReference>
<dbReference type="NCBIfam" id="TIGR00005">
    <property type="entry name" value="rluA_subfam"/>
    <property type="match status" value="1"/>
</dbReference>
<evidence type="ECO:0000313" key="8">
    <source>
        <dbReference type="Proteomes" id="UP001164187"/>
    </source>
</evidence>
<evidence type="ECO:0000256" key="5">
    <source>
        <dbReference type="RuleBase" id="RU362028"/>
    </source>
</evidence>
<gene>
    <name evidence="7" type="ORF">O0R46_06425</name>
</gene>
<dbReference type="CDD" id="cd02869">
    <property type="entry name" value="PseudoU_synth_RluA_like"/>
    <property type="match status" value="1"/>
</dbReference>
<dbReference type="CDD" id="cd00165">
    <property type="entry name" value="S4"/>
    <property type="match status" value="1"/>
</dbReference>
<comment type="function">
    <text evidence="5">Responsible for synthesis of pseudouridine from uracil.</text>
</comment>
<dbReference type="InterPro" id="IPR006145">
    <property type="entry name" value="PsdUridine_synth_RsuA/RluA"/>
</dbReference>
<dbReference type="PROSITE" id="PS01129">
    <property type="entry name" value="PSI_RLU"/>
    <property type="match status" value="1"/>
</dbReference>
<feature type="domain" description="RNA-binding S4" evidence="6">
    <location>
        <begin position="36"/>
        <end position="100"/>
    </location>
</feature>
<keyword evidence="4" id="KW-0694">RNA-binding</keyword>
<evidence type="ECO:0000259" key="6">
    <source>
        <dbReference type="SMART" id="SM00363"/>
    </source>
</evidence>
<dbReference type="InterPro" id="IPR020103">
    <property type="entry name" value="PsdUridine_synth_cat_dom_sf"/>
</dbReference>
<dbReference type="Gene3D" id="3.30.2350.10">
    <property type="entry name" value="Pseudouridine synthase"/>
    <property type="match status" value="1"/>
</dbReference>
<dbReference type="SUPFAM" id="SSF55120">
    <property type="entry name" value="Pseudouridine synthase"/>
    <property type="match status" value="1"/>
</dbReference>
<keyword evidence="8" id="KW-1185">Reference proteome</keyword>
<protein>
    <recommendedName>
        <fullName evidence="5">Pseudouridine synthase</fullName>
        <ecNumber evidence="5">5.4.99.-</ecNumber>
    </recommendedName>
</protein>
<accession>A0ABY7JLM3</accession>
<dbReference type="InterPro" id="IPR006224">
    <property type="entry name" value="PsdUridine_synth_RluA-like_CS"/>
</dbReference>
<dbReference type="Gene3D" id="3.10.290.10">
    <property type="entry name" value="RNA-binding S4 domain"/>
    <property type="match status" value="1"/>
</dbReference>
<reference evidence="7" key="1">
    <citation type="submission" date="2022-12" db="EMBL/GenBank/DDBJ databases">
        <title>Peptostreptococcus.</title>
        <authorList>
            <person name="Lee S.H."/>
        </authorList>
    </citation>
    <scope>NUCLEOTIDE SEQUENCE</scope>
    <source>
        <strain evidence="7">CBA3647</strain>
    </source>
</reference>
<dbReference type="EC" id="5.4.99.-" evidence="5"/>
<name>A0ABY7JLM3_9FIRM</name>
<evidence type="ECO:0000256" key="4">
    <source>
        <dbReference type="PROSITE-ProRule" id="PRU00182"/>
    </source>
</evidence>
<dbReference type="InterPro" id="IPR006225">
    <property type="entry name" value="PsdUridine_synth_RluC/D"/>
</dbReference>
<evidence type="ECO:0000256" key="3">
    <source>
        <dbReference type="ARBA" id="ARBA00023235"/>
    </source>
</evidence>
<dbReference type="InterPro" id="IPR036986">
    <property type="entry name" value="S4_RNA-bd_sf"/>
</dbReference>
<comment type="similarity">
    <text evidence="2 5">Belongs to the pseudouridine synthase RluA family.</text>
</comment>
<dbReference type="InterPro" id="IPR002942">
    <property type="entry name" value="S4_RNA-bd"/>
</dbReference>
<comment type="catalytic activity">
    <reaction evidence="1 5">
        <text>a uridine in RNA = a pseudouridine in RNA</text>
        <dbReference type="Rhea" id="RHEA:48348"/>
        <dbReference type="Rhea" id="RHEA-COMP:12068"/>
        <dbReference type="Rhea" id="RHEA-COMP:12069"/>
        <dbReference type="ChEBI" id="CHEBI:65314"/>
        <dbReference type="ChEBI" id="CHEBI:65315"/>
    </reaction>
</comment>
<keyword evidence="3 5" id="KW-0413">Isomerase</keyword>
<dbReference type="Proteomes" id="UP001164187">
    <property type="component" value="Chromosome"/>
</dbReference>
<dbReference type="InterPro" id="IPR050188">
    <property type="entry name" value="RluA_PseudoU_synthase"/>
</dbReference>
<dbReference type="SMART" id="SM00363">
    <property type="entry name" value="S4"/>
    <property type="match status" value="1"/>
</dbReference>
<dbReference type="Pfam" id="PF00849">
    <property type="entry name" value="PseudoU_synth_2"/>
    <property type="match status" value="1"/>
</dbReference>
<dbReference type="PANTHER" id="PTHR21600">
    <property type="entry name" value="MITOCHONDRIAL RNA PSEUDOURIDINE SYNTHASE"/>
    <property type="match status" value="1"/>
</dbReference>
<dbReference type="SUPFAM" id="SSF55174">
    <property type="entry name" value="Alpha-L RNA-binding motif"/>
    <property type="match status" value="1"/>
</dbReference>
<proteinExistence type="inferred from homology"/>
<dbReference type="RefSeq" id="WP_269310904.1">
    <property type="nucleotide sequence ID" value="NZ_CP114052.1"/>
</dbReference>